<dbReference type="OrthoDB" id="5450856at2"/>
<keyword evidence="3" id="KW-0804">Transcription</keyword>
<accession>A0A4P7CT03</accession>
<dbReference type="InterPro" id="IPR008920">
    <property type="entry name" value="TF_FadR/GntR_C"/>
</dbReference>
<organism evidence="5 6">
    <name type="scientific">Paraburkholderia pallida</name>
    <dbReference type="NCBI Taxonomy" id="2547399"/>
    <lineage>
        <taxon>Bacteria</taxon>
        <taxon>Pseudomonadati</taxon>
        <taxon>Pseudomonadota</taxon>
        <taxon>Betaproteobacteria</taxon>
        <taxon>Burkholderiales</taxon>
        <taxon>Burkholderiaceae</taxon>
        <taxon>Paraburkholderia</taxon>
    </lineage>
</organism>
<evidence type="ECO:0000259" key="4">
    <source>
        <dbReference type="PROSITE" id="PS50949"/>
    </source>
</evidence>
<keyword evidence="6" id="KW-1185">Reference proteome</keyword>
<dbReference type="EMBL" id="CP038149">
    <property type="protein sequence ID" value="QBQ99080.1"/>
    <property type="molecule type" value="Genomic_DNA"/>
</dbReference>
<protein>
    <submittedName>
        <fullName evidence="5">FadR family transcriptional regulator</fullName>
    </submittedName>
</protein>
<dbReference type="InterPro" id="IPR036390">
    <property type="entry name" value="WH_DNA-bd_sf"/>
</dbReference>
<evidence type="ECO:0000313" key="5">
    <source>
        <dbReference type="EMBL" id="QBQ99080.1"/>
    </source>
</evidence>
<dbReference type="Proteomes" id="UP000295727">
    <property type="component" value="Chromosome 2"/>
</dbReference>
<name>A0A4P7CT03_9BURK</name>
<sequence>MLQSAPTTLAQTLPQFATIMPSQKPPARDKVPIALRRHRDVRSEGKLAEEVAAQIEADIVALGWPVGRVLGSEAVLLERYGISRAAFREAVRLLEVHMVARMRPGPGGGLVVMQPDSEAAVRAIALYLSFVGVDSKQLLDVRGLIEGYAAATAAVEASPTQRRELAQYLEIEKGEVEASHLNAKSFHVHVAEMCANPVIQLFVRCMVDLTEQQTTPEDSREHAALRVNNVHRKIGEAIIAGDAEQARRLMISHVLALDPWLGEAGRKRARKPSV</sequence>
<dbReference type="RefSeq" id="WP_134751477.1">
    <property type="nucleotide sequence ID" value="NZ_CP038149.1"/>
</dbReference>
<evidence type="ECO:0000256" key="3">
    <source>
        <dbReference type="ARBA" id="ARBA00023163"/>
    </source>
</evidence>
<dbReference type="GO" id="GO:0003700">
    <property type="term" value="F:DNA-binding transcription factor activity"/>
    <property type="evidence" value="ECO:0007669"/>
    <property type="project" value="InterPro"/>
</dbReference>
<evidence type="ECO:0000256" key="1">
    <source>
        <dbReference type="ARBA" id="ARBA00023015"/>
    </source>
</evidence>
<gene>
    <name evidence="5" type="ORF">E1956_17770</name>
</gene>
<dbReference type="SUPFAM" id="SSF48008">
    <property type="entry name" value="GntR ligand-binding domain-like"/>
    <property type="match status" value="1"/>
</dbReference>
<dbReference type="GO" id="GO:0003677">
    <property type="term" value="F:DNA binding"/>
    <property type="evidence" value="ECO:0007669"/>
    <property type="project" value="UniProtKB-KW"/>
</dbReference>
<dbReference type="PANTHER" id="PTHR43537:SF49">
    <property type="entry name" value="TRANSCRIPTIONAL REGULATORY PROTEIN"/>
    <property type="match status" value="1"/>
</dbReference>
<dbReference type="PROSITE" id="PS50949">
    <property type="entry name" value="HTH_GNTR"/>
    <property type="match status" value="1"/>
</dbReference>
<dbReference type="AlphaFoldDB" id="A0A4P7CT03"/>
<evidence type="ECO:0000313" key="6">
    <source>
        <dbReference type="Proteomes" id="UP000295727"/>
    </source>
</evidence>
<dbReference type="KEGG" id="ppai:E1956_17770"/>
<reference evidence="5 6" key="1">
    <citation type="submission" date="2019-03" db="EMBL/GenBank/DDBJ databases">
        <title>Paraburkholderia sp. 7MH5, isolated from subtropical forest soil.</title>
        <authorList>
            <person name="Gao Z.-H."/>
            <person name="Qiu L.-H."/>
        </authorList>
    </citation>
    <scope>NUCLEOTIDE SEQUENCE [LARGE SCALE GENOMIC DNA]</scope>
    <source>
        <strain evidence="5 6">7MH5</strain>
    </source>
</reference>
<evidence type="ECO:0000256" key="2">
    <source>
        <dbReference type="ARBA" id="ARBA00023125"/>
    </source>
</evidence>
<proteinExistence type="predicted"/>
<dbReference type="InterPro" id="IPR036388">
    <property type="entry name" value="WH-like_DNA-bd_sf"/>
</dbReference>
<dbReference type="SMART" id="SM00895">
    <property type="entry name" value="FCD"/>
    <property type="match status" value="1"/>
</dbReference>
<dbReference type="Pfam" id="PF07729">
    <property type="entry name" value="FCD"/>
    <property type="match status" value="1"/>
</dbReference>
<dbReference type="Pfam" id="PF00392">
    <property type="entry name" value="GntR"/>
    <property type="match status" value="1"/>
</dbReference>
<dbReference type="SUPFAM" id="SSF46785">
    <property type="entry name" value="Winged helix' DNA-binding domain"/>
    <property type="match status" value="1"/>
</dbReference>
<dbReference type="InterPro" id="IPR000524">
    <property type="entry name" value="Tscrpt_reg_HTH_GntR"/>
</dbReference>
<dbReference type="InterPro" id="IPR011711">
    <property type="entry name" value="GntR_C"/>
</dbReference>
<feature type="domain" description="HTH gntR-type" evidence="4">
    <location>
        <begin position="45"/>
        <end position="115"/>
    </location>
</feature>
<keyword evidence="1" id="KW-0805">Transcription regulation</keyword>
<dbReference type="Gene3D" id="1.10.10.10">
    <property type="entry name" value="Winged helix-like DNA-binding domain superfamily/Winged helix DNA-binding domain"/>
    <property type="match status" value="1"/>
</dbReference>
<dbReference type="PANTHER" id="PTHR43537">
    <property type="entry name" value="TRANSCRIPTIONAL REGULATOR, GNTR FAMILY"/>
    <property type="match status" value="1"/>
</dbReference>
<keyword evidence="2" id="KW-0238">DNA-binding</keyword>
<dbReference type="Gene3D" id="1.20.120.530">
    <property type="entry name" value="GntR ligand-binding domain-like"/>
    <property type="match status" value="1"/>
</dbReference>